<feature type="transmembrane region" description="Helical" evidence="11">
    <location>
        <begin position="222"/>
        <end position="243"/>
    </location>
</feature>
<dbReference type="GO" id="GO:0009103">
    <property type="term" value="P:lipopolysaccharide biosynthetic process"/>
    <property type="evidence" value="ECO:0007669"/>
    <property type="project" value="UniProtKB-KW"/>
</dbReference>
<comment type="subcellular location">
    <subcellularLocation>
        <location evidence="1">Cell membrane</location>
        <topology evidence="1">Multi-pass membrane protein</topology>
    </subcellularLocation>
</comment>
<keyword evidence="5" id="KW-0441">Lipid A biosynthesis</keyword>
<dbReference type="Gene3D" id="1.10.3730.20">
    <property type="match status" value="2"/>
</dbReference>
<keyword evidence="2" id="KW-1003">Cell membrane</keyword>
<feature type="transmembrane region" description="Helical" evidence="11">
    <location>
        <begin position="195"/>
        <end position="216"/>
    </location>
</feature>
<feature type="transmembrane region" description="Helical" evidence="11">
    <location>
        <begin position="250"/>
        <end position="268"/>
    </location>
</feature>
<feature type="transmembrane region" description="Helical" evidence="11">
    <location>
        <begin position="48"/>
        <end position="70"/>
    </location>
</feature>
<evidence type="ECO:0000256" key="9">
    <source>
        <dbReference type="ARBA" id="ARBA00023098"/>
    </source>
</evidence>
<sequence length="270" mass="28675">MLLAGMLHAIWHAIVKTSRGLPTLAGMGLVCALLAAPFLLVVPIPTAAAWPVLLFSLLLHTGYKFSLALAYQHGDLTRAYPLTRGMVPLFAALLSYAVLQQLPTAWQLAGILAICAGVFAIALERSDTRLNARLLLSAAGAGAMVASYSVVDAYGVRLEGWASFTVWLIVLDSLMFMAVARVIAGEAVWSHINEAKGQTITAGVLGGTSFVIFVWALSRNPVAVVIAFRECSLLFAALIGLVVLGEPVSWRRALAIVSIVLGLALVIAKW</sequence>
<name>A0A7G6U8E4_9BRAD</name>
<evidence type="ECO:0000256" key="6">
    <source>
        <dbReference type="ARBA" id="ARBA00022692"/>
    </source>
</evidence>
<evidence type="ECO:0000256" key="7">
    <source>
        <dbReference type="ARBA" id="ARBA00022985"/>
    </source>
</evidence>
<dbReference type="SUPFAM" id="SSF103481">
    <property type="entry name" value="Multidrug resistance efflux transporter EmrE"/>
    <property type="match status" value="2"/>
</dbReference>
<reference evidence="14" key="1">
    <citation type="journal article" date="2020" name="Mol. Plant Microbe">
        <title>Rhizobial microsymbionts of the narrowly endemic Oxytropis species growing in Kamchatka are characterized by significant genetic diversity and possess a set of genes that are associated with T3SS and T6SS secretion systems and can affect the development of symbiosis.</title>
        <authorList>
            <person name="Safronova V."/>
            <person name="Guro P."/>
            <person name="Sazanova A."/>
            <person name="Kuznetsova I."/>
            <person name="Belimov A."/>
            <person name="Yakubov V."/>
            <person name="Chirak E."/>
            <person name="Afonin A."/>
            <person name="Gogolev Y."/>
            <person name="Andronov E."/>
            <person name="Tikhonovich I."/>
        </authorList>
    </citation>
    <scope>NUCLEOTIDE SEQUENCE [LARGE SCALE GENOMIC DNA]</scope>
    <source>
        <strain evidence="14">581</strain>
    </source>
</reference>
<dbReference type="GO" id="GO:0022857">
    <property type="term" value="F:transmembrane transporter activity"/>
    <property type="evidence" value="ECO:0007669"/>
    <property type="project" value="InterPro"/>
</dbReference>
<dbReference type="InterPro" id="IPR000620">
    <property type="entry name" value="EamA_dom"/>
</dbReference>
<dbReference type="PANTHER" id="PTHR30561">
    <property type="entry name" value="SMR FAMILY PROTON-DEPENDENT DRUG EFFLUX TRANSPORTER SUGE"/>
    <property type="match status" value="1"/>
</dbReference>
<evidence type="ECO:0000313" key="14">
    <source>
        <dbReference type="Proteomes" id="UP000515291"/>
    </source>
</evidence>
<feature type="domain" description="EamA" evidence="12">
    <location>
        <begin position="2"/>
        <end position="122"/>
    </location>
</feature>
<keyword evidence="6 11" id="KW-0812">Transmembrane</keyword>
<feature type="transmembrane region" description="Helical" evidence="11">
    <location>
        <begin position="82"/>
        <end position="99"/>
    </location>
</feature>
<dbReference type="EMBL" id="CP050292">
    <property type="protein sequence ID" value="QND75276.1"/>
    <property type="molecule type" value="Genomic_DNA"/>
</dbReference>
<dbReference type="GO" id="GO:0005886">
    <property type="term" value="C:plasma membrane"/>
    <property type="evidence" value="ECO:0007669"/>
    <property type="project" value="UniProtKB-SubCell"/>
</dbReference>
<evidence type="ECO:0000256" key="3">
    <source>
        <dbReference type="ARBA" id="ARBA00022516"/>
    </source>
</evidence>
<dbReference type="InterPro" id="IPR000390">
    <property type="entry name" value="Small_drug/metabolite_transptr"/>
</dbReference>
<keyword evidence="9" id="KW-0443">Lipid metabolism</keyword>
<feature type="transmembrane region" description="Helical" evidence="11">
    <location>
        <begin position="161"/>
        <end position="183"/>
    </location>
</feature>
<accession>A0A7G6U8E4</accession>
<dbReference type="GO" id="GO:0009245">
    <property type="term" value="P:lipid A biosynthetic process"/>
    <property type="evidence" value="ECO:0007669"/>
    <property type="project" value="UniProtKB-KW"/>
</dbReference>
<dbReference type="AlphaFoldDB" id="A0A7G6U8E4"/>
<feature type="transmembrane region" description="Helical" evidence="11">
    <location>
        <begin position="21"/>
        <end position="42"/>
    </location>
</feature>
<dbReference type="PANTHER" id="PTHR30561:SF9">
    <property type="entry name" value="4-AMINO-4-DEOXY-L-ARABINOSE-PHOSPHOUNDECAPRENOL FLIPPASE SUBUNIT ARNF-RELATED"/>
    <property type="match status" value="1"/>
</dbReference>
<protein>
    <submittedName>
        <fullName evidence="13">EamA family transporter</fullName>
    </submittedName>
</protein>
<keyword evidence="8 11" id="KW-1133">Transmembrane helix</keyword>
<organism evidence="13 14">
    <name type="scientific">Tardiphaga robiniae</name>
    <dbReference type="NCBI Taxonomy" id="943830"/>
    <lineage>
        <taxon>Bacteria</taxon>
        <taxon>Pseudomonadati</taxon>
        <taxon>Pseudomonadota</taxon>
        <taxon>Alphaproteobacteria</taxon>
        <taxon>Hyphomicrobiales</taxon>
        <taxon>Nitrobacteraceae</taxon>
        <taxon>Tardiphaga</taxon>
    </lineage>
</organism>
<evidence type="ECO:0000256" key="4">
    <source>
        <dbReference type="ARBA" id="ARBA00022519"/>
    </source>
</evidence>
<keyword evidence="3" id="KW-0444">Lipid biosynthesis</keyword>
<keyword evidence="7" id="KW-0448">Lipopolysaccharide biosynthesis</keyword>
<keyword evidence="4" id="KW-0997">Cell inner membrane</keyword>
<evidence type="ECO:0000256" key="1">
    <source>
        <dbReference type="ARBA" id="ARBA00004651"/>
    </source>
</evidence>
<feature type="domain" description="EamA" evidence="12">
    <location>
        <begin position="136"/>
        <end position="267"/>
    </location>
</feature>
<evidence type="ECO:0000256" key="10">
    <source>
        <dbReference type="ARBA" id="ARBA00023136"/>
    </source>
</evidence>
<feature type="transmembrane region" description="Helical" evidence="11">
    <location>
        <begin position="105"/>
        <end position="123"/>
    </location>
</feature>
<proteinExistence type="predicted"/>
<dbReference type="InterPro" id="IPR037185">
    <property type="entry name" value="EmrE-like"/>
</dbReference>
<dbReference type="KEGG" id="trb:HB776_03080"/>
<dbReference type="Proteomes" id="UP000515291">
    <property type="component" value="Chromosome"/>
</dbReference>
<evidence type="ECO:0000256" key="2">
    <source>
        <dbReference type="ARBA" id="ARBA00022475"/>
    </source>
</evidence>
<evidence type="ECO:0000259" key="12">
    <source>
        <dbReference type="Pfam" id="PF00892"/>
    </source>
</evidence>
<evidence type="ECO:0000256" key="5">
    <source>
        <dbReference type="ARBA" id="ARBA00022556"/>
    </source>
</evidence>
<gene>
    <name evidence="13" type="ORF">HB776_03080</name>
</gene>
<evidence type="ECO:0000256" key="11">
    <source>
        <dbReference type="SAM" id="Phobius"/>
    </source>
</evidence>
<evidence type="ECO:0000313" key="13">
    <source>
        <dbReference type="EMBL" id="QND75276.1"/>
    </source>
</evidence>
<dbReference type="Pfam" id="PF00892">
    <property type="entry name" value="EamA"/>
    <property type="match status" value="2"/>
</dbReference>
<evidence type="ECO:0000256" key="8">
    <source>
        <dbReference type="ARBA" id="ARBA00022989"/>
    </source>
</evidence>
<keyword evidence="10 11" id="KW-0472">Membrane</keyword>